<feature type="region of interest" description="Disordered" evidence="3">
    <location>
        <begin position="1"/>
        <end position="43"/>
    </location>
</feature>
<evidence type="ECO:0000256" key="3">
    <source>
        <dbReference type="SAM" id="MobiDB-lite"/>
    </source>
</evidence>
<evidence type="ECO:0000313" key="5">
    <source>
        <dbReference type="Proteomes" id="UP001501170"/>
    </source>
</evidence>
<dbReference type="PANTHER" id="PTHR34039:SF1">
    <property type="entry name" value="UPF0102 PROTEIN YRAN"/>
    <property type="match status" value="1"/>
</dbReference>
<dbReference type="Gene3D" id="3.40.1350.10">
    <property type="match status" value="1"/>
</dbReference>
<evidence type="ECO:0000256" key="2">
    <source>
        <dbReference type="HAMAP-Rule" id="MF_00048"/>
    </source>
</evidence>
<reference evidence="4 5" key="1">
    <citation type="journal article" date="2019" name="Int. J. Syst. Evol. Microbiol.">
        <title>The Global Catalogue of Microorganisms (GCM) 10K type strain sequencing project: providing services to taxonomists for standard genome sequencing and annotation.</title>
        <authorList>
            <consortium name="The Broad Institute Genomics Platform"/>
            <consortium name="The Broad Institute Genome Sequencing Center for Infectious Disease"/>
            <person name="Wu L."/>
            <person name="Ma J."/>
        </authorList>
    </citation>
    <scope>NUCLEOTIDE SEQUENCE [LARGE SCALE GENOMIC DNA]</scope>
    <source>
        <strain evidence="4 5">JCM 16227</strain>
    </source>
</reference>
<proteinExistence type="inferred from homology"/>
<evidence type="ECO:0000313" key="4">
    <source>
        <dbReference type="EMBL" id="GAA2373171.1"/>
    </source>
</evidence>
<dbReference type="Pfam" id="PF02021">
    <property type="entry name" value="UPF0102"/>
    <property type="match status" value="1"/>
</dbReference>
<dbReference type="Proteomes" id="UP001501170">
    <property type="component" value="Unassembled WGS sequence"/>
</dbReference>
<dbReference type="InterPro" id="IPR011335">
    <property type="entry name" value="Restrct_endonuc-II-like"/>
</dbReference>
<accession>A0ABN3HBF7</accession>
<dbReference type="NCBIfam" id="NF009154">
    <property type="entry name" value="PRK12497.3-3"/>
    <property type="match status" value="1"/>
</dbReference>
<dbReference type="HAMAP" id="MF_00048">
    <property type="entry name" value="UPF0102"/>
    <property type="match status" value="1"/>
</dbReference>
<organism evidence="4 5">
    <name type="scientific">Gordonia cholesterolivorans</name>
    <dbReference type="NCBI Taxonomy" id="559625"/>
    <lineage>
        <taxon>Bacteria</taxon>
        <taxon>Bacillati</taxon>
        <taxon>Actinomycetota</taxon>
        <taxon>Actinomycetes</taxon>
        <taxon>Mycobacteriales</taxon>
        <taxon>Gordoniaceae</taxon>
        <taxon>Gordonia</taxon>
    </lineage>
</organism>
<evidence type="ECO:0000256" key="1">
    <source>
        <dbReference type="ARBA" id="ARBA00006738"/>
    </source>
</evidence>
<comment type="similarity">
    <text evidence="1 2">Belongs to the UPF0102 family.</text>
</comment>
<dbReference type="EMBL" id="BAAARB010000004">
    <property type="protein sequence ID" value="GAA2373171.1"/>
    <property type="molecule type" value="Genomic_DNA"/>
</dbReference>
<dbReference type="InterPro" id="IPR003509">
    <property type="entry name" value="UPF0102_YraN-like"/>
</dbReference>
<feature type="compositionally biased region" description="Basic and acidic residues" evidence="3">
    <location>
        <begin position="31"/>
        <end position="43"/>
    </location>
</feature>
<dbReference type="CDD" id="cd20736">
    <property type="entry name" value="PoNe_Nuclease"/>
    <property type="match status" value="1"/>
</dbReference>
<sequence length="167" mass="19563">MQNTRGMHTRRGTGDRDLSRSPQRRILSRMGEQREQRKREKRGVDRRGLIGRVGEDLAAARLADLGWRILDRNWRTRYGELDIVAADGRTLVIVEVKTRASRTFTDPLGAVTPDKLRRMRRLAQQWLAQQDAFWEVVRFDVVSVQLDMTDPEDLERAMWWHHVGVCE</sequence>
<dbReference type="InterPro" id="IPR011856">
    <property type="entry name" value="tRNA_endonuc-like_dom_sf"/>
</dbReference>
<dbReference type="SUPFAM" id="SSF52980">
    <property type="entry name" value="Restriction endonuclease-like"/>
    <property type="match status" value="1"/>
</dbReference>
<comment type="caution">
    <text evidence="4">The sequence shown here is derived from an EMBL/GenBank/DDBJ whole genome shotgun (WGS) entry which is preliminary data.</text>
</comment>
<name>A0ABN3HBF7_9ACTN</name>
<protein>
    <recommendedName>
        <fullName evidence="2">UPF0102 protein GCM10009855_10500</fullName>
    </recommendedName>
</protein>
<dbReference type="PANTHER" id="PTHR34039">
    <property type="entry name" value="UPF0102 PROTEIN YRAN"/>
    <property type="match status" value="1"/>
</dbReference>
<gene>
    <name evidence="4" type="ORF">GCM10009855_10500</name>
</gene>
<keyword evidence="5" id="KW-1185">Reference proteome</keyword>